<keyword evidence="1" id="KW-0732">Signal</keyword>
<feature type="signal peptide" evidence="1">
    <location>
        <begin position="1"/>
        <end position="16"/>
    </location>
</feature>
<sequence>MIFSIAVTLFITGATALPAAAVSQCHADNCLRAVRASARTGALDCSSYFRTTITPAIATVTVTNTVFATATLTEDVVQTDTVLTTTTETLHTTATEFIPFTETVQETRYSSAIFKRQETEMTSDIPSYATACSGAVRYSSACSCVGATETTITLPGETATVTVDATVTDSTVTVTATVATEFTTVVDTTSTVVVTDATITSSTAVATVTNVNYIALKDRFALQVQTSPWVGQYLYKGGNLVLAIDSSDQHGPSIFSIIDGVPYTEGLALNTLRSWMATYGSSPVLFTGSRFGSLEVLPSSVQDDVFSFLVADDSLAVAKIWVCNEPSWGITDAIAISQPSNQRLKFDNECVQITVKPVLVPF</sequence>
<dbReference type="OrthoDB" id="5596743at2759"/>
<accession>W7HVM3</accession>
<name>W7HVM3_9PEZI</name>
<proteinExistence type="predicted"/>
<gene>
    <name evidence="2" type="ORF">DRE_07227</name>
</gene>
<dbReference type="HOGENOM" id="CLU_765100_0_0_1"/>
<feature type="chain" id="PRO_5004893198" evidence="1">
    <location>
        <begin position="17"/>
        <end position="362"/>
    </location>
</feature>
<reference evidence="2 3" key="1">
    <citation type="submission" date="2013-05" db="EMBL/GenBank/DDBJ databases">
        <title>Drechslerella stenobrocha genome reveals carnivorous origination and mechanical trapping mechanism of predatory fungi.</title>
        <authorList>
            <person name="Liu X."/>
            <person name="Zhang W."/>
            <person name="Liu K."/>
        </authorList>
    </citation>
    <scope>NUCLEOTIDE SEQUENCE [LARGE SCALE GENOMIC DNA]</scope>
    <source>
        <strain evidence="2 3">248</strain>
    </source>
</reference>
<protein>
    <submittedName>
        <fullName evidence="2">Uncharacterized protein</fullName>
    </submittedName>
</protein>
<dbReference type="AlphaFoldDB" id="W7HVM3"/>
<evidence type="ECO:0000313" key="3">
    <source>
        <dbReference type="Proteomes" id="UP000024837"/>
    </source>
</evidence>
<keyword evidence="3" id="KW-1185">Reference proteome</keyword>
<dbReference type="Proteomes" id="UP000024837">
    <property type="component" value="Unassembled WGS sequence"/>
</dbReference>
<dbReference type="EMBL" id="KI966447">
    <property type="protein sequence ID" value="EWC44092.1"/>
    <property type="molecule type" value="Genomic_DNA"/>
</dbReference>
<organism evidence="2 3">
    <name type="scientific">Drechslerella stenobrocha 248</name>
    <dbReference type="NCBI Taxonomy" id="1043628"/>
    <lineage>
        <taxon>Eukaryota</taxon>
        <taxon>Fungi</taxon>
        <taxon>Dikarya</taxon>
        <taxon>Ascomycota</taxon>
        <taxon>Pezizomycotina</taxon>
        <taxon>Orbiliomycetes</taxon>
        <taxon>Orbiliales</taxon>
        <taxon>Orbiliaceae</taxon>
        <taxon>Drechslerella</taxon>
    </lineage>
</organism>
<evidence type="ECO:0000256" key="1">
    <source>
        <dbReference type="SAM" id="SignalP"/>
    </source>
</evidence>
<evidence type="ECO:0000313" key="2">
    <source>
        <dbReference type="EMBL" id="EWC44092.1"/>
    </source>
</evidence>